<keyword evidence="4" id="KW-1185">Reference proteome</keyword>
<dbReference type="Proteomes" id="UP000693972">
    <property type="component" value="Unassembled WGS sequence"/>
</dbReference>
<reference evidence="3 4" key="1">
    <citation type="submission" date="2021-07" db="EMBL/GenBank/DDBJ databases">
        <title>Karlodiniumbacter phycospheric gen. nov., sp. nov., a phycosphere bacterium isolated from karlodinium veneficum.</title>
        <authorList>
            <person name="Peng Y."/>
            <person name="Jiang L."/>
            <person name="Lee J."/>
        </authorList>
    </citation>
    <scope>NUCLEOTIDE SEQUENCE</scope>
    <source>
        <strain evidence="3 4">N5</strain>
    </source>
</reference>
<evidence type="ECO:0000313" key="4">
    <source>
        <dbReference type="Proteomes" id="UP000693972"/>
    </source>
</evidence>
<proteinExistence type="predicted"/>
<name>A0A975TYA7_9RHOB</name>
<evidence type="ECO:0000313" key="2">
    <source>
        <dbReference type="EMBL" id="MBY4892511.1"/>
    </source>
</evidence>
<sequence length="156" mass="17640">MGLPFAEVFGCLIRSYGKGGNPVRQLADLEGRWRVLRDIDDRRAGLTGRFEGEALWSPDADGLTQTETGVLRYATAAPMQATRRYLWREDGNGLHVFFDDARPFHTVPAQGQEALHDCPPDTYRVRYTFAEDAFTTVWHVTGPRKDAVLTTYFTRA</sequence>
<protein>
    <submittedName>
        <fullName evidence="2">DUF6314 family protein</fullName>
    </submittedName>
    <submittedName>
        <fullName evidence="3">Trigger factor</fullName>
    </submittedName>
</protein>
<organism evidence="3">
    <name type="scientific">Gymnodinialimonas phycosphaerae</name>
    <dbReference type="NCBI Taxonomy" id="2841589"/>
    <lineage>
        <taxon>Bacteria</taxon>
        <taxon>Pseudomonadati</taxon>
        <taxon>Pseudomonadota</taxon>
        <taxon>Alphaproteobacteria</taxon>
        <taxon>Rhodobacterales</taxon>
        <taxon>Paracoccaceae</taxon>
        <taxon>Gymnodinialimonas</taxon>
    </lineage>
</organism>
<evidence type="ECO:0000313" key="3">
    <source>
        <dbReference type="EMBL" id="QXL89969.2"/>
    </source>
</evidence>
<accession>A0A975TYA7</accession>
<dbReference type="RefSeq" id="WP_257892299.1">
    <property type="nucleotide sequence ID" value="NZ_JAIMBW010000001.1"/>
</dbReference>
<dbReference type="EMBL" id="JAIMBW010000001">
    <property type="protein sequence ID" value="MBY4892511.1"/>
    <property type="molecule type" value="Genomic_DNA"/>
</dbReference>
<gene>
    <name evidence="2" type="ORF">KUL25_07015</name>
    <name evidence="3" type="ORF">KUL25_07020</name>
</gene>
<feature type="domain" description="DUF6314" evidence="1">
    <location>
        <begin position="29"/>
        <end position="155"/>
    </location>
</feature>
<dbReference type="Pfam" id="PF19834">
    <property type="entry name" value="DUF6314"/>
    <property type="match status" value="1"/>
</dbReference>
<dbReference type="AlphaFoldDB" id="A0A975TYA7"/>
<evidence type="ECO:0000259" key="1">
    <source>
        <dbReference type="Pfam" id="PF19834"/>
    </source>
</evidence>
<dbReference type="InterPro" id="IPR045632">
    <property type="entry name" value="DUF6314"/>
</dbReference>
<dbReference type="EMBL" id="CP078073">
    <property type="protein sequence ID" value="QXL89969.2"/>
    <property type="molecule type" value="Genomic_DNA"/>
</dbReference>